<dbReference type="AlphaFoldDB" id="A0A9D4NNX1"/>
<dbReference type="InterPro" id="IPR036855">
    <property type="entry name" value="Znf_CCCH_sf"/>
</dbReference>
<evidence type="ECO:0000256" key="2">
    <source>
        <dbReference type="ARBA" id="ARBA00022737"/>
    </source>
</evidence>
<dbReference type="Gene3D" id="4.10.1000.10">
    <property type="entry name" value="Zinc finger, CCCH-type"/>
    <property type="match status" value="1"/>
</dbReference>
<feature type="domain" description="C3H1-type" evidence="6">
    <location>
        <begin position="76"/>
        <end position="104"/>
    </location>
</feature>
<dbReference type="InterPro" id="IPR000571">
    <property type="entry name" value="Znf_CCCH"/>
</dbReference>
<dbReference type="PANTHER" id="PTHR12547:SF176">
    <property type="entry name" value="C3H1-TYPE DOMAIN-CONTAINING PROTEIN"/>
    <property type="match status" value="1"/>
</dbReference>
<evidence type="ECO:0000313" key="7">
    <source>
        <dbReference type="EMBL" id="KAH7636418.1"/>
    </source>
</evidence>
<keyword evidence="1 5" id="KW-0479">Metal-binding</keyword>
<feature type="zinc finger region" description="C3H1-type" evidence="5">
    <location>
        <begin position="37"/>
        <end position="65"/>
    </location>
</feature>
<feature type="domain" description="C3H1-type" evidence="6">
    <location>
        <begin position="37"/>
        <end position="65"/>
    </location>
</feature>
<keyword evidence="4 5" id="KW-0862">Zinc</keyword>
<feature type="zinc finger region" description="C3H1-type" evidence="5">
    <location>
        <begin position="76"/>
        <end position="104"/>
    </location>
</feature>
<dbReference type="GO" id="GO:0003729">
    <property type="term" value="F:mRNA binding"/>
    <property type="evidence" value="ECO:0007669"/>
    <property type="project" value="InterPro"/>
</dbReference>
<protein>
    <recommendedName>
        <fullName evidence="6">C3H1-type domain-containing protein</fullName>
    </recommendedName>
</protein>
<proteinExistence type="predicted"/>
<reference evidence="7" key="2">
    <citation type="journal article" date="2021" name="World Allergy Organ. J.">
        <title>Chromosome-level assembly of Dermatophagoides farinae genome and transcriptome reveals two novel allergens Der f 37 and Der f 39.</title>
        <authorList>
            <person name="Chen J."/>
            <person name="Cai Z."/>
            <person name="Fan D."/>
            <person name="Hu J."/>
            <person name="Hou Y."/>
            <person name="He Y."/>
            <person name="Zhang Z."/>
            <person name="Zhao Z."/>
            <person name="Gao P."/>
            <person name="Hu W."/>
            <person name="Sun J."/>
            <person name="Li J."/>
            <person name="Ji K."/>
        </authorList>
    </citation>
    <scope>NUCLEOTIDE SEQUENCE</scope>
    <source>
        <strain evidence="7">JKM2019</strain>
    </source>
</reference>
<dbReference type="Pfam" id="PF00642">
    <property type="entry name" value="zf-CCCH"/>
    <property type="match status" value="1"/>
</dbReference>
<dbReference type="SMART" id="SM00356">
    <property type="entry name" value="ZnF_C3H1"/>
    <property type="match status" value="2"/>
</dbReference>
<dbReference type="FunFam" id="4.10.1000.10:FF:000001">
    <property type="entry name" value="zinc finger CCCH domain-containing protein 15-like"/>
    <property type="match status" value="1"/>
</dbReference>
<sequence length="307" mass="36168">MISISSPQSSGRNRANTVSVIGDNQLLSSKRFIKFDRYKTELCIYKSEIGECPYGDQCCFAHGIDEIRPRPLHDCKERTQPCESFSKDVCYRGSSRCWYLHPKPEFNLDRLRNDLQHWLFDHQKFQPHLFIENSDDWFDDEWNPIFHDPIEYQSIIDQPFTDEDVVDFGDHELNEYFDFHRNYYSLFKEILKSICMIEKKSETNITQRQQVMMFDDDRSIDNNPTYYNWSKANTTVPDHIIRHSFYSIPSSHSSTVHRFCDKEPASSTTIKNPNFNNENDQLINSNGSTPMIGDELLLSEISRLNLN</sequence>
<organism evidence="7">
    <name type="scientific">Dermatophagoides farinae</name>
    <name type="common">American house dust mite</name>
    <dbReference type="NCBI Taxonomy" id="6954"/>
    <lineage>
        <taxon>Eukaryota</taxon>
        <taxon>Metazoa</taxon>
        <taxon>Ecdysozoa</taxon>
        <taxon>Arthropoda</taxon>
        <taxon>Chelicerata</taxon>
        <taxon>Arachnida</taxon>
        <taxon>Acari</taxon>
        <taxon>Acariformes</taxon>
        <taxon>Sarcoptiformes</taxon>
        <taxon>Astigmata</taxon>
        <taxon>Psoroptidia</taxon>
        <taxon>Analgoidea</taxon>
        <taxon>Pyroglyphidae</taxon>
        <taxon>Dermatophagoidinae</taxon>
        <taxon>Dermatophagoides</taxon>
    </lineage>
</organism>
<dbReference type="PROSITE" id="PS50103">
    <property type="entry name" value="ZF_C3H1"/>
    <property type="match status" value="2"/>
</dbReference>
<dbReference type="SUPFAM" id="SSF90229">
    <property type="entry name" value="CCCH zinc finger"/>
    <property type="match status" value="1"/>
</dbReference>
<evidence type="ECO:0000259" key="6">
    <source>
        <dbReference type="PROSITE" id="PS50103"/>
    </source>
</evidence>
<gene>
    <name evidence="7" type="ORF">HUG17_10388</name>
</gene>
<evidence type="ECO:0000256" key="4">
    <source>
        <dbReference type="ARBA" id="ARBA00022833"/>
    </source>
</evidence>
<dbReference type="Proteomes" id="UP000828236">
    <property type="component" value="Unassembled WGS sequence"/>
</dbReference>
<accession>A0A9D4NNX1</accession>
<evidence type="ECO:0000256" key="3">
    <source>
        <dbReference type="ARBA" id="ARBA00022771"/>
    </source>
</evidence>
<dbReference type="PANTHER" id="PTHR12547">
    <property type="entry name" value="CCCH ZINC FINGER/TIS11-RELATED"/>
    <property type="match status" value="1"/>
</dbReference>
<evidence type="ECO:0000256" key="1">
    <source>
        <dbReference type="ARBA" id="ARBA00022723"/>
    </source>
</evidence>
<keyword evidence="3 5" id="KW-0863">Zinc-finger</keyword>
<dbReference type="GO" id="GO:0008270">
    <property type="term" value="F:zinc ion binding"/>
    <property type="evidence" value="ECO:0007669"/>
    <property type="project" value="UniProtKB-KW"/>
</dbReference>
<keyword evidence="2" id="KW-0677">Repeat</keyword>
<evidence type="ECO:0000256" key="5">
    <source>
        <dbReference type="PROSITE-ProRule" id="PRU00723"/>
    </source>
</evidence>
<comment type="caution">
    <text evidence="7">The sequence shown here is derived from an EMBL/GenBank/DDBJ whole genome shotgun (WGS) entry which is preliminary data.</text>
</comment>
<dbReference type="InterPro" id="IPR045877">
    <property type="entry name" value="ZFP36-like"/>
</dbReference>
<dbReference type="EMBL" id="SDOV01000010">
    <property type="protein sequence ID" value="KAH7636418.1"/>
    <property type="molecule type" value="Genomic_DNA"/>
</dbReference>
<name>A0A9D4NNX1_DERFA</name>
<reference evidence="7" key="1">
    <citation type="submission" date="2020-06" db="EMBL/GenBank/DDBJ databases">
        <authorList>
            <person name="Ji K."/>
            <person name="Li J."/>
        </authorList>
    </citation>
    <scope>NUCLEOTIDE SEQUENCE</scope>
    <source>
        <strain evidence="7">JKM2019</strain>
        <tissue evidence="7">Whole body</tissue>
    </source>
</reference>